<organism evidence="1 2">
    <name type="scientific">Plenodomus tracheiphilus IPT5</name>
    <dbReference type="NCBI Taxonomy" id="1408161"/>
    <lineage>
        <taxon>Eukaryota</taxon>
        <taxon>Fungi</taxon>
        <taxon>Dikarya</taxon>
        <taxon>Ascomycota</taxon>
        <taxon>Pezizomycotina</taxon>
        <taxon>Dothideomycetes</taxon>
        <taxon>Pleosporomycetidae</taxon>
        <taxon>Pleosporales</taxon>
        <taxon>Pleosporineae</taxon>
        <taxon>Leptosphaeriaceae</taxon>
        <taxon>Plenodomus</taxon>
    </lineage>
</organism>
<dbReference type="AlphaFoldDB" id="A0A6A7B748"/>
<gene>
    <name evidence="1" type="ORF">T440DRAFT_114592</name>
</gene>
<reference evidence="1" key="1">
    <citation type="submission" date="2020-01" db="EMBL/GenBank/DDBJ databases">
        <authorList>
            <consortium name="DOE Joint Genome Institute"/>
            <person name="Haridas S."/>
            <person name="Albert R."/>
            <person name="Binder M."/>
            <person name="Bloem J."/>
            <person name="Labutti K."/>
            <person name="Salamov A."/>
            <person name="Andreopoulos B."/>
            <person name="Baker S.E."/>
            <person name="Barry K."/>
            <person name="Bills G."/>
            <person name="Bluhm B.H."/>
            <person name="Cannon C."/>
            <person name="Castanera R."/>
            <person name="Culley D.E."/>
            <person name="Daum C."/>
            <person name="Ezra D."/>
            <person name="Gonzalez J.B."/>
            <person name="Henrissat B."/>
            <person name="Kuo A."/>
            <person name="Liang C."/>
            <person name="Lipzen A."/>
            <person name="Lutzoni F."/>
            <person name="Magnuson J."/>
            <person name="Mondo S."/>
            <person name="Nolan M."/>
            <person name="Ohm R."/>
            <person name="Pangilinan J."/>
            <person name="Park H.-J."/>
            <person name="Ramirez L."/>
            <person name="Alfaro M."/>
            <person name="Sun H."/>
            <person name="Tritt A."/>
            <person name="Yoshinaga Y."/>
            <person name="Zwiers L.-H."/>
            <person name="Turgeon B.G."/>
            <person name="Goodwin S.B."/>
            <person name="Spatafora J.W."/>
            <person name="Crous P.W."/>
            <person name="Grigoriev I.V."/>
        </authorList>
    </citation>
    <scope>NUCLEOTIDE SEQUENCE</scope>
    <source>
        <strain evidence="1">IPT5</strain>
    </source>
</reference>
<sequence>MACGCCISQRSTHIPCSTIPWDQTMILQQGDISSCKLSTVRLIRPWKLSAESSCTISGILQPPSLGFVPDDLRLHSSAQLQRLPPRSVTSARTHLHLPSKNLSPSYFVCSFNHPRGCFKGLLPTHGMSHHTLRFRIAMLGLFFASFRVPPLLYTVATHAKIGTLRNRSGHVSTRRG</sequence>
<evidence type="ECO:0000313" key="2">
    <source>
        <dbReference type="Proteomes" id="UP000799423"/>
    </source>
</evidence>
<dbReference type="EMBL" id="MU006308">
    <property type="protein sequence ID" value="KAF2850108.1"/>
    <property type="molecule type" value="Genomic_DNA"/>
</dbReference>
<accession>A0A6A7B748</accession>
<dbReference type="Proteomes" id="UP000799423">
    <property type="component" value="Unassembled WGS sequence"/>
</dbReference>
<keyword evidence="2" id="KW-1185">Reference proteome</keyword>
<evidence type="ECO:0000313" key="1">
    <source>
        <dbReference type="EMBL" id="KAF2850108.1"/>
    </source>
</evidence>
<proteinExistence type="predicted"/>
<protein>
    <submittedName>
        <fullName evidence="1">Uncharacterized protein</fullName>
    </submittedName>
</protein>
<name>A0A6A7B748_9PLEO</name>